<dbReference type="Pfam" id="PF01039">
    <property type="entry name" value="Carboxyl_trans"/>
    <property type="match status" value="1"/>
</dbReference>
<keyword evidence="5" id="KW-1185">Reference proteome</keyword>
<evidence type="ECO:0000256" key="2">
    <source>
        <dbReference type="SAM" id="MobiDB-lite"/>
    </source>
</evidence>
<feature type="domain" description="CoA carboxyltransferase C-terminal" evidence="3">
    <location>
        <begin position="286"/>
        <end position="534"/>
    </location>
</feature>
<dbReference type="PANTHER" id="PTHR43842:SF2">
    <property type="entry name" value="PROPIONYL-COA CARBOXYLASE BETA CHAIN, MITOCHONDRIAL"/>
    <property type="match status" value="1"/>
</dbReference>
<accession>A0A261Y5M5</accession>
<dbReference type="InterPro" id="IPR051047">
    <property type="entry name" value="AccD/PCCB"/>
</dbReference>
<evidence type="ECO:0000313" key="5">
    <source>
        <dbReference type="Proteomes" id="UP000242875"/>
    </source>
</evidence>
<feature type="coiled-coil region" evidence="1">
    <location>
        <begin position="463"/>
        <end position="490"/>
    </location>
</feature>
<dbReference type="Proteomes" id="UP000242875">
    <property type="component" value="Unassembled WGS sequence"/>
</dbReference>
<dbReference type="AlphaFoldDB" id="A0A261Y5M5"/>
<dbReference type="SUPFAM" id="SSF52096">
    <property type="entry name" value="ClpP/crotonase"/>
    <property type="match status" value="2"/>
</dbReference>
<name>A0A261Y5M5_9FUNG</name>
<evidence type="ECO:0000313" key="4">
    <source>
        <dbReference type="EMBL" id="OZJ05902.1"/>
    </source>
</evidence>
<dbReference type="PROSITE" id="PS50989">
    <property type="entry name" value="COA_CT_CTER"/>
    <property type="match status" value="1"/>
</dbReference>
<dbReference type="InterPro" id="IPR029045">
    <property type="entry name" value="ClpP/crotonase-like_dom_sf"/>
</dbReference>
<proteinExistence type="predicted"/>
<keyword evidence="1" id="KW-0175">Coiled coil</keyword>
<dbReference type="EMBL" id="MVBO01000008">
    <property type="protein sequence ID" value="OZJ05902.1"/>
    <property type="molecule type" value="Genomic_DNA"/>
</dbReference>
<organism evidence="4 5">
    <name type="scientific">Bifiguratus adelaidae</name>
    <dbReference type="NCBI Taxonomy" id="1938954"/>
    <lineage>
        <taxon>Eukaryota</taxon>
        <taxon>Fungi</taxon>
        <taxon>Fungi incertae sedis</taxon>
        <taxon>Mucoromycota</taxon>
        <taxon>Mucoromycotina</taxon>
        <taxon>Endogonomycetes</taxon>
        <taxon>Endogonales</taxon>
        <taxon>Endogonales incertae sedis</taxon>
        <taxon>Bifiguratus</taxon>
    </lineage>
</organism>
<dbReference type="InterPro" id="IPR034733">
    <property type="entry name" value="AcCoA_carboxyl_beta"/>
</dbReference>
<reference evidence="4 5" key="1">
    <citation type="journal article" date="2017" name="Mycologia">
        <title>Bifiguratus adelaidae, gen. et sp. nov., a new member of Mucoromycotina in endophytic and soil-dwelling habitats.</title>
        <authorList>
            <person name="Torres-Cruz T.J."/>
            <person name="Billingsley Tobias T.L."/>
            <person name="Almatruk M."/>
            <person name="Hesse C."/>
            <person name="Kuske C.R."/>
            <person name="Desiro A."/>
            <person name="Benucci G.M."/>
            <person name="Bonito G."/>
            <person name="Stajich J.E."/>
            <person name="Dunlap C."/>
            <person name="Arnold A.E."/>
            <person name="Porras-Alfaro A."/>
        </authorList>
    </citation>
    <scope>NUCLEOTIDE SEQUENCE [LARGE SCALE GENOMIC DNA]</scope>
    <source>
        <strain evidence="4 5">AZ0501</strain>
    </source>
</reference>
<dbReference type="InterPro" id="IPR011763">
    <property type="entry name" value="COA_CT_C"/>
</dbReference>
<feature type="region of interest" description="Disordered" evidence="2">
    <location>
        <begin position="1"/>
        <end position="30"/>
    </location>
</feature>
<dbReference type="Gene3D" id="3.90.226.10">
    <property type="entry name" value="2-enoyl-CoA Hydratase, Chain A, domain 1"/>
    <property type="match status" value="2"/>
</dbReference>
<dbReference type="PANTHER" id="PTHR43842">
    <property type="entry name" value="PROPIONYL-COA CARBOXYLASE BETA CHAIN"/>
    <property type="match status" value="1"/>
</dbReference>
<evidence type="ECO:0000256" key="1">
    <source>
        <dbReference type="SAM" id="Coils"/>
    </source>
</evidence>
<evidence type="ECO:0000259" key="3">
    <source>
        <dbReference type="PROSITE" id="PS50989"/>
    </source>
</evidence>
<comment type="caution">
    <text evidence="4">The sequence shown here is derived from an EMBL/GenBank/DDBJ whole genome shotgun (WGS) entry which is preliminary data.</text>
</comment>
<protein>
    <recommendedName>
        <fullName evidence="3">CoA carboxyltransferase C-terminal domain-containing protein</fullName>
    </recommendedName>
</protein>
<gene>
    <name evidence="4" type="ORF">BZG36_01170</name>
</gene>
<sequence>MAHRRLQVISGHLAPSPTRGRAKGPAGWQPEVDDLEHRKQIIRTADVKDPGYVRQKLQGKLWVRDRIDAFVDAGSFREFGAIAGKPEYGDPKESNNITKITPGNYVGGRATVDNRPIVVGADDFSVRGGHADGAIGLKSIYGERMAVNLRLPMIRLLDGSSGGRTYPPPLTGIEVMVKALTDIPVACAILGPAVGLGAAKATISHFSVVAGDIGQLFAAGPPVVEYSTFEKLTKDELGGALSHTSNGSIDNWAANEQECFVQIRRFLSFMPTNSSHLPPYSKTSDPITRQDERLLSIIPRRRSSPYKIREIISSVVDEGSWFEIGGRWGGSVVVGLARLGGYPVGVWASDCEVKGGGLEREGCMKLRRHIDLCETFGLPVLNLVDQPGFSVGTEAEKAASIRYGATVMTALYQATIPLFTVILRRAFGVAGAAMISSTTETFNQRVAWPSADWGSLPIEGGIEAAYKRRLNEASEKREQLKQELLAEFEAVRSPIKTAEAFEIPDIIDPRTTRPMACEWVKLVYEQVLPDRIVRRRTRGVEGVAYRP</sequence>
<dbReference type="GO" id="GO:0004658">
    <property type="term" value="F:propionyl-CoA carboxylase activity"/>
    <property type="evidence" value="ECO:0007669"/>
    <property type="project" value="TreeGrafter"/>
</dbReference>
<dbReference type="OrthoDB" id="439921at2759"/>